<dbReference type="Proteomes" id="UP000887579">
    <property type="component" value="Unplaced"/>
</dbReference>
<organism evidence="1 2">
    <name type="scientific">Panagrolaimus sp. ES5</name>
    <dbReference type="NCBI Taxonomy" id="591445"/>
    <lineage>
        <taxon>Eukaryota</taxon>
        <taxon>Metazoa</taxon>
        <taxon>Ecdysozoa</taxon>
        <taxon>Nematoda</taxon>
        <taxon>Chromadorea</taxon>
        <taxon>Rhabditida</taxon>
        <taxon>Tylenchina</taxon>
        <taxon>Panagrolaimomorpha</taxon>
        <taxon>Panagrolaimoidea</taxon>
        <taxon>Panagrolaimidae</taxon>
        <taxon>Panagrolaimus</taxon>
    </lineage>
</organism>
<dbReference type="WBParaSite" id="ES5_v2.g9816.t1">
    <property type="protein sequence ID" value="ES5_v2.g9816.t1"/>
    <property type="gene ID" value="ES5_v2.g9816"/>
</dbReference>
<accession>A0AC34GZA8</accession>
<protein>
    <submittedName>
        <fullName evidence="2">Uncharacterized protein</fullName>
    </submittedName>
</protein>
<name>A0AC34GZA8_9BILA</name>
<reference evidence="2" key="1">
    <citation type="submission" date="2022-11" db="UniProtKB">
        <authorList>
            <consortium name="WormBaseParasite"/>
        </authorList>
    </citation>
    <scope>IDENTIFICATION</scope>
</reference>
<sequence>MPAGVCLYLVTHTFRNNDIVSKFVAWRSKTAVPESLIEALDSEFTAMATKKEKRFRNIHFAVSLIDNLEARTYGSFYLESQTEFQVPVISTLESTAELKSKHPNLLNLIKELKLNGIVDTSSLPEKDLQNILLTERARQFFIRREITIAESFSHIVVPSVIGSCSVLLGYPVFKTASSFIGGYPAFIVAGAIALFFTYYIVKTEVQNRVLATDRRILMEDNTMVQGAIEYFNSRLAFGKLLHKNLNDSSKAFDKEGNCLKLNVKYTDRLKEVQKFAAENQKKPSINVRALPLLTFKERADRWIQSTWGRRFRIGLLAGTIVAYPVYHLISYGPLINFSFSKRHNVDYRIPSHLQLLVESQLDKFREQECRSPKDSKATFCVQKDFKHFDSIADGSLGVRFGAHVGLPLYTTFTNEEQALNYLKENWDKFEIFGQKFPVLWDSPAGRDFLSTFVLSPEALKFLILRDLYANDGYNAYANKAISWATWTAFSSIFTYWLHQKTRICSGTALSFAIVYTLFLFLAIYAHDQWFLVYRYLADIHGDSVASRYSYDHSAGGNEYYWKMLKRNRILRDFMPSARDYITAVGDIRGITTKIIVRYDLLKDVNTEDDEIKIVEQGDD</sequence>
<evidence type="ECO:0000313" key="1">
    <source>
        <dbReference type="Proteomes" id="UP000887579"/>
    </source>
</evidence>
<proteinExistence type="predicted"/>
<evidence type="ECO:0000313" key="2">
    <source>
        <dbReference type="WBParaSite" id="ES5_v2.g9816.t1"/>
    </source>
</evidence>